<reference evidence="1" key="1">
    <citation type="submission" date="2020-09" db="EMBL/GenBank/DDBJ databases">
        <title>A novel bacterium of genus Bacillus, isolated from South China Sea.</title>
        <authorList>
            <person name="Huang H."/>
            <person name="Mo K."/>
            <person name="Hu Y."/>
        </authorList>
    </citation>
    <scope>NUCLEOTIDE SEQUENCE</scope>
    <source>
        <strain evidence="1">IB182487</strain>
    </source>
</reference>
<evidence type="ECO:0000313" key="1">
    <source>
        <dbReference type="EMBL" id="MBD1379871.1"/>
    </source>
</evidence>
<dbReference type="EMBL" id="JACXAI010000005">
    <property type="protein sequence ID" value="MBD1379871.1"/>
    <property type="molecule type" value="Genomic_DNA"/>
</dbReference>
<dbReference type="Gene3D" id="1.10.3210.10">
    <property type="entry name" value="Hypothetical protein af1432"/>
    <property type="match status" value="1"/>
</dbReference>
<comment type="caution">
    <text evidence="1">The sequence shown here is derived from an EMBL/GenBank/DDBJ whole genome shotgun (WGS) entry which is preliminary data.</text>
</comment>
<evidence type="ECO:0000313" key="2">
    <source>
        <dbReference type="Proteomes" id="UP000626844"/>
    </source>
</evidence>
<protein>
    <submittedName>
        <fullName evidence="1">Uncharacterized protein</fullName>
    </submittedName>
</protein>
<dbReference type="Proteomes" id="UP000626844">
    <property type="component" value="Unassembled WGS sequence"/>
</dbReference>
<sequence>MAKCIPLTDREFNEIKQHPLYSYQMIKNLKAVKEAVKVGILQHQND</sequence>
<proteinExistence type="predicted"/>
<dbReference type="AlphaFoldDB" id="A0A926NEQ2"/>
<organism evidence="1 2">
    <name type="scientific">Metabacillus arenae</name>
    <dbReference type="NCBI Taxonomy" id="2771434"/>
    <lineage>
        <taxon>Bacteria</taxon>
        <taxon>Bacillati</taxon>
        <taxon>Bacillota</taxon>
        <taxon>Bacilli</taxon>
        <taxon>Bacillales</taxon>
        <taxon>Bacillaceae</taxon>
        <taxon>Metabacillus</taxon>
    </lineage>
</organism>
<name>A0A926NEQ2_9BACI</name>
<gene>
    <name evidence="1" type="ORF">IC621_06485</name>
</gene>
<keyword evidence="2" id="KW-1185">Reference proteome</keyword>
<accession>A0A926NEQ2</accession>